<sequence length="130" mass="13360">MYSYSADPVPLSSPERGAAAPPLGSPSRDERGGASGVGGSAALAPIGERAAAGAPHSPPPELRLHCLGTNPSLLRLGVAGPVPPPSPERGAPASPDPPSRGRRRPQSISIPLRRTSHRVQTCLRTVAWTE</sequence>
<keyword evidence="3" id="KW-1185">Reference proteome</keyword>
<dbReference type="EMBL" id="SPHZ02000002">
    <property type="protein sequence ID" value="KAF0929504.1"/>
    <property type="molecule type" value="Genomic_DNA"/>
</dbReference>
<dbReference type="AlphaFoldDB" id="A0A6G1EXZ7"/>
<feature type="region of interest" description="Disordered" evidence="1">
    <location>
        <begin position="1"/>
        <end position="112"/>
    </location>
</feature>
<comment type="caution">
    <text evidence="2">The sequence shown here is derived from an EMBL/GenBank/DDBJ whole genome shotgun (WGS) entry which is preliminary data.</text>
</comment>
<proteinExistence type="predicted"/>
<evidence type="ECO:0000313" key="2">
    <source>
        <dbReference type="EMBL" id="KAF0929504.1"/>
    </source>
</evidence>
<accession>A0A6G1EXZ7</accession>
<organism evidence="2 3">
    <name type="scientific">Oryza meyeriana var. granulata</name>
    <dbReference type="NCBI Taxonomy" id="110450"/>
    <lineage>
        <taxon>Eukaryota</taxon>
        <taxon>Viridiplantae</taxon>
        <taxon>Streptophyta</taxon>
        <taxon>Embryophyta</taxon>
        <taxon>Tracheophyta</taxon>
        <taxon>Spermatophyta</taxon>
        <taxon>Magnoliopsida</taxon>
        <taxon>Liliopsida</taxon>
        <taxon>Poales</taxon>
        <taxon>Poaceae</taxon>
        <taxon>BOP clade</taxon>
        <taxon>Oryzoideae</taxon>
        <taxon>Oryzeae</taxon>
        <taxon>Oryzinae</taxon>
        <taxon>Oryza</taxon>
        <taxon>Oryza meyeriana</taxon>
    </lineage>
</organism>
<protein>
    <submittedName>
        <fullName evidence="2">Uncharacterized protein</fullName>
    </submittedName>
</protein>
<evidence type="ECO:0000256" key="1">
    <source>
        <dbReference type="SAM" id="MobiDB-lite"/>
    </source>
</evidence>
<dbReference type="Proteomes" id="UP000479710">
    <property type="component" value="Unassembled WGS sequence"/>
</dbReference>
<reference evidence="2 3" key="1">
    <citation type="submission" date="2019-11" db="EMBL/GenBank/DDBJ databases">
        <title>Whole genome sequence of Oryza granulata.</title>
        <authorList>
            <person name="Li W."/>
        </authorList>
    </citation>
    <scope>NUCLEOTIDE SEQUENCE [LARGE SCALE GENOMIC DNA]</scope>
    <source>
        <strain evidence="3">cv. Menghai</strain>
        <tissue evidence="2">Leaf</tissue>
    </source>
</reference>
<evidence type="ECO:0000313" key="3">
    <source>
        <dbReference type="Proteomes" id="UP000479710"/>
    </source>
</evidence>
<name>A0A6G1EXZ7_9ORYZ</name>
<gene>
    <name evidence="2" type="ORF">E2562_021755</name>
</gene>